<organism evidence="1 2">
    <name type="scientific">Hypsibius exemplaris</name>
    <name type="common">Freshwater tardigrade</name>
    <dbReference type="NCBI Taxonomy" id="2072580"/>
    <lineage>
        <taxon>Eukaryota</taxon>
        <taxon>Metazoa</taxon>
        <taxon>Ecdysozoa</taxon>
        <taxon>Tardigrada</taxon>
        <taxon>Eutardigrada</taxon>
        <taxon>Parachela</taxon>
        <taxon>Hypsibioidea</taxon>
        <taxon>Hypsibiidae</taxon>
        <taxon>Hypsibius</taxon>
    </lineage>
</organism>
<dbReference type="EMBL" id="MTYJ01000251">
    <property type="protein sequence ID" value="OWA52100.1"/>
    <property type="molecule type" value="Genomic_DNA"/>
</dbReference>
<protein>
    <submittedName>
        <fullName evidence="1">U3</fullName>
    </submittedName>
</protein>
<dbReference type="InterPro" id="IPR001680">
    <property type="entry name" value="WD40_rpt"/>
</dbReference>
<dbReference type="InterPro" id="IPR015943">
    <property type="entry name" value="WD40/YVTN_repeat-like_dom_sf"/>
</dbReference>
<dbReference type="Pfam" id="PF23410">
    <property type="entry name" value="Beta-prop_VPS8"/>
    <property type="match status" value="1"/>
</dbReference>
<reference evidence="2" key="1">
    <citation type="submission" date="2017-01" db="EMBL/GenBank/DDBJ databases">
        <title>Comparative genomics of anhydrobiosis in the tardigrade Hypsibius dujardini.</title>
        <authorList>
            <person name="Yoshida Y."/>
            <person name="Koutsovoulos G."/>
            <person name="Laetsch D."/>
            <person name="Stevens L."/>
            <person name="Kumar S."/>
            <person name="Horikawa D."/>
            <person name="Ishino K."/>
            <person name="Komine S."/>
            <person name="Tomita M."/>
            <person name="Blaxter M."/>
            <person name="Arakawa K."/>
        </authorList>
    </citation>
    <scope>NUCLEOTIDE SEQUENCE [LARGE SCALE GENOMIC DNA]</scope>
    <source>
        <strain evidence="2">Z151</strain>
    </source>
</reference>
<proteinExistence type="predicted"/>
<keyword evidence="2" id="KW-1185">Reference proteome</keyword>
<dbReference type="Proteomes" id="UP000192578">
    <property type="component" value="Unassembled WGS sequence"/>
</dbReference>
<evidence type="ECO:0000313" key="1">
    <source>
        <dbReference type="EMBL" id="OWA52100.1"/>
    </source>
</evidence>
<sequence length="713" mass="77886">MVRLSLDTAADIASMPKGKLHVHEVRLFDPKPRPIQGLAFETASSRLAVVRCCVNEEEGRPAAYFLEIWNLSAAPCLEFKIILSREWRESVEAVCWRSRRLLYVSGMHGHVLLVDVETDQVLKTAAAVSGPVWCLGLNSDKTRLAAGTEDGFVSLFNVEDEQSLEYLAVLEPKGSRVLSLSWHPSKPLLVSSGRGRLWLWDMERETLKVEMRPHKPGKEEVIVSSVLLLKNDTIVSGDSAGSTIFWDASTGTPLMTFHSHRSGVLSLAYQDSDEGLRVFASGIDSLITEMRLITNNRGASSTWVTATPRYYHTHDVRALCHTGKFLVSGGADAYLGVATELAQRFIKIPPNTDVAKVTAATSYVSPGVPLLLFQNATRLEVWQLSKNTLELPTQSSFNPADHFQLLKFTFGKGSETITATALSPNGEWLVASSARLTKAYRVVLTKDAKNRVDINIVAAQTSGDALSLPVDHFAFAGNSNLVVADTKSVYSCTAKWTDKHGQLSALVERKVEVCSLGPDERIRHLATSKNGQYVATVSRGNRLQVFDCAHPAAEDVRETEAEDARNRARTKWRVLTPPQSASLVTAVSLTDSADLLVAYANGTVASFGLRSLQYAKIAGVWKDSTVATSSSSSAYTHSSVEGTLAVLHNWKEGVLLGRDQGSGKWRVRQFLSYDEHLISSLLSPGGDLVNVVQTPSMLQNQLPPALAKKVFGV</sequence>
<dbReference type="GO" id="GO:0034455">
    <property type="term" value="C:t-UTP complex"/>
    <property type="evidence" value="ECO:0007669"/>
    <property type="project" value="TreeGrafter"/>
</dbReference>
<dbReference type="Gene3D" id="2.130.10.10">
    <property type="entry name" value="YVTN repeat-like/Quinoprotein amine dehydrogenase"/>
    <property type="match status" value="2"/>
</dbReference>
<name>A0A9X6RLK9_HYPEX</name>
<accession>A0A9X6RLK9</accession>
<dbReference type="OrthoDB" id="8883818at2759"/>
<dbReference type="GO" id="GO:0000462">
    <property type="term" value="P:maturation of SSU-rRNA from tricistronic rRNA transcript (SSU-rRNA, 5.8S rRNA, LSU-rRNA)"/>
    <property type="evidence" value="ECO:0007669"/>
    <property type="project" value="InterPro"/>
</dbReference>
<dbReference type="SMART" id="SM00320">
    <property type="entry name" value="WD40"/>
    <property type="match status" value="7"/>
</dbReference>
<dbReference type="PANTHER" id="PTHR44163:SF1">
    <property type="entry name" value="U3 SMALL NUCLEOLAR RNA-ASSOCIATED PROTEIN 4 HOMOLOG"/>
    <property type="match status" value="1"/>
</dbReference>
<dbReference type="AlphaFoldDB" id="A0A9X6RLK9"/>
<gene>
    <name evidence="1" type="ORF">BV898_16562</name>
</gene>
<comment type="caution">
    <text evidence="1">The sequence shown here is derived from an EMBL/GenBank/DDBJ whole genome shotgun (WGS) entry which is preliminary data.</text>
</comment>
<dbReference type="SUPFAM" id="SSF69322">
    <property type="entry name" value="Tricorn protease domain 2"/>
    <property type="match status" value="1"/>
</dbReference>
<dbReference type="GO" id="GO:0032040">
    <property type="term" value="C:small-subunit processome"/>
    <property type="evidence" value="ECO:0007669"/>
    <property type="project" value="TreeGrafter"/>
</dbReference>
<dbReference type="InterPro" id="IPR046351">
    <property type="entry name" value="UTP4"/>
</dbReference>
<dbReference type="SUPFAM" id="SSF50978">
    <property type="entry name" value="WD40 repeat-like"/>
    <property type="match status" value="1"/>
</dbReference>
<dbReference type="InterPro" id="IPR036322">
    <property type="entry name" value="WD40_repeat_dom_sf"/>
</dbReference>
<dbReference type="GO" id="GO:0030686">
    <property type="term" value="C:90S preribosome"/>
    <property type="evidence" value="ECO:0007669"/>
    <property type="project" value="InterPro"/>
</dbReference>
<evidence type="ECO:0000313" key="2">
    <source>
        <dbReference type="Proteomes" id="UP000192578"/>
    </source>
</evidence>
<dbReference type="GO" id="GO:0003723">
    <property type="term" value="F:RNA binding"/>
    <property type="evidence" value="ECO:0007669"/>
    <property type="project" value="TreeGrafter"/>
</dbReference>
<dbReference type="PANTHER" id="PTHR44163">
    <property type="entry name" value="U3 SMALL NUCLEOLAR RNA-ASSOCIATED PROTEIN 4 HOMOLOG"/>
    <property type="match status" value="1"/>
</dbReference>